<accession>A0A8S3Z0D9</accession>
<organism evidence="10 11">
    <name type="scientific">Candidula unifasciata</name>
    <dbReference type="NCBI Taxonomy" id="100452"/>
    <lineage>
        <taxon>Eukaryota</taxon>
        <taxon>Metazoa</taxon>
        <taxon>Spiralia</taxon>
        <taxon>Lophotrochozoa</taxon>
        <taxon>Mollusca</taxon>
        <taxon>Gastropoda</taxon>
        <taxon>Heterobranchia</taxon>
        <taxon>Euthyneura</taxon>
        <taxon>Panpulmonata</taxon>
        <taxon>Eupulmonata</taxon>
        <taxon>Stylommatophora</taxon>
        <taxon>Helicina</taxon>
        <taxon>Helicoidea</taxon>
        <taxon>Geomitridae</taxon>
        <taxon>Candidula</taxon>
    </lineage>
</organism>
<keyword evidence="7" id="KW-0407">Ion channel</keyword>
<protein>
    <recommendedName>
        <fullName evidence="9">Ion transport domain-containing protein</fullName>
    </recommendedName>
</protein>
<evidence type="ECO:0000256" key="4">
    <source>
        <dbReference type="ARBA" id="ARBA00022989"/>
    </source>
</evidence>
<evidence type="ECO:0000256" key="2">
    <source>
        <dbReference type="ARBA" id="ARBA00022448"/>
    </source>
</evidence>
<keyword evidence="11" id="KW-1185">Reference proteome</keyword>
<gene>
    <name evidence="10" type="ORF">CUNI_LOCUS8332</name>
</gene>
<comment type="caution">
    <text evidence="10">The sequence shown here is derived from an EMBL/GenBank/DDBJ whole genome shotgun (WGS) entry which is preliminary data.</text>
</comment>
<feature type="transmembrane region" description="Helical" evidence="8">
    <location>
        <begin position="136"/>
        <end position="156"/>
    </location>
</feature>
<keyword evidence="5" id="KW-0406">Ion transport</keyword>
<dbReference type="GO" id="GO:0034703">
    <property type="term" value="C:cation channel complex"/>
    <property type="evidence" value="ECO:0007669"/>
    <property type="project" value="TreeGrafter"/>
</dbReference>
<evidence type="ECO:0000256" key="3">
    <source>
        <dbReference type="ARBA" id="ARBA00022692"/>
    </source>
</evidence>
<evidence type="ECO:0000256" key="8">
    <source>
        <dbReference type="SAM" id="Phobius"/>
    </source>
</evidence>
<dbReference type="PANTHER" id="PTHR10117:SF79">
    <property type="entry name" value="SHORT TRANSIENT RECEPTOR POTENTIAL CHANNEL 3-LIKE"/>
    <property type="match status" value="1"/>
</dbReference>
<dbReference type="Gene3D" id="1.10.287.70">
    <property type="match status" value="1"/>
</dbReference>
<dbReference type="GO" id="GO:0051480">
    <property type="term" value="P:regulation of cytosolic calcium ion concentration"/>
    <property type="evidence" value="ECO:0007669"/>
    <property type="project" value="TreeGrafter"/>
</dbReference>
<keyword evidence="2" id="KW-0813">Transport</keyword>
<reference evidence="10" key="1">
    <citation type="submission" date="2021-04" db="EMBL/GenBank/DDBJ databases">
        <authorList>
            <consortium name="Molecular Ecology Group"/>
        </authorList>
    </citation>
    <scope>NUCLEOTIDE SEQUENCE</scope>
</reference>
<evidence type="ECO:0000313" key="10">
    <source>
        <dbReference type="EMBL" id="CAG5122774.1"/>
    </source>
</evidence>
<dbReference type="Proteomes" id="UP000678393">
    <property type="component" value="Unassembled WGS sequence"/>
</dbReference>
<feature type="non-terminal residue" evidence="10">
    <location>
        <position position="588"/>
    </location>
</feature>
<dbReference type="AlphaFoldDB" id="A0A8S3Z0D9"/>
<dbReference type="OrthoDB" id="2373987at2759"/>
<evidence type="ECO:0000256" key="5">
    <source>
        <dbReference type="ARBA" id="ARBA00023065"/>
    </source>
</evidence>
<feature type="transmembrane region" description="Helical" evidence="8">
    <location>
        <begin position="350"/>
        <end position="370"/>
    </location>
</feature>
<dbReference type="PANTHER" id="PTHR10117">
    <property type="entry name" value="TRANSIENT RECEPTOR POTENTIAL CHANNEL"/>
    <property type="match status" value="1"/>
</dbReference>
<dbReference type="PRINTS" id="PR01097">
    <property type="entry name" value="TRNSRECEPTRP"/>
</dbReference>
<dbReference type="GO" id="GO:0015279">
    <property type="term" value="F:store-operated calcium channel activity"/>
    <property type="evidence" value="ECO:0007669"/>
    <property type="project" value="TreeGrafter"/>
</dbReference>
<keyword evidence="6 8" id="KW-0472">Membrane</keyword>
<dbReference type="Pfam" id="PF00520">
    <property type="entry name" value="Ion_trans"/>
    <property type="match status" value="1"/>
</dbReference>
<dbReference type="GO" id="GO:0005886">
    <property type="term" value="C:plasma membrane"/>
    <property type="evidence" value="ECO:0007669"/>
    <property type="project" value="TreeGrafter"/>
</dbReference>
<comment type="subcellular location">
    <subcellularLocation>
        <location evidence="1">Membrane</location>
        <topology evidence="1">Multi-pass membrane protein</topology>
    </subcellularLocation>
</comment>
<proteinExistence type="predicted"/>
<name>A0A8S3Z0D9_9EUPU</name>
<dbReference type="InterPro" id="IPR005821">
    <property type="entry name" value="Ion_trans_dom"/>
</dbReference>
<dbReference type="InterPro" id="IPR002153">
    <property type="entry name" value="TRPC_channel"/>
</dbReference>
<feature type="domain" description="Ion transport" evidence="9">
    <location>
        <begin position="227"/>
        <end position="471"/>
    </location>
</feature>
<dbReference type="EMBL" id="CAJHNH020001362">
    <property type="protein sequence ID" value="CAG5122774.1"/>
    <property type="molecule type" value="Genomic_DNA"/>
</dbReference>
<dbReference type="GO" id="GO:0070679">
    <property type="term" value="F:inositol 1,4,5 trisphosphate binding"/>
    <property type="evidence" value="ECO:0007669"/>
    <property type="project" value="TreeGrafter"/>
</dbReference>
<feature type="transmembrane region" description="Helical" evidence="8">
    <location>
        <begin position="262"/>
        <end position="282"/>
    </location>
</feature>
<feature type="transmembrane region" description="Helical" evidence="8">
    <location>
        <begin position="168"/>
        <end position="188"/>
    </location>
</feature>
<keyword evidence="3 8" id="KW-0812">Transmembrane</keyword>
<feature type="transmembrane region" description="Helical" evidence="8">
    <location>
        <begin position="438"/>
        <end position="459"/>
    </location>
</feature>
<keyword evidence="4 8" id="KW-1133">Transmembrane helix</keyword>
<evidence type="ECO:0000256" key="1">
    <source>
        <dbReference type="ARBA" id="ARBA00004141"/>
    </source>
</evidence>
<evidence type="ECO:0000256" key="6">
    <source>
        <dbReference type="ARBA" id="ARBA00023136"/>
    </source>
</evidence>
<dbReference type="GO" id="GO:0007338">
    <property type="term" value="P:single fertilization"/>
    <property type="evidence" value="ECO:0007669"/>
    <property type="project" value="TreeGrafter"/>
</dbReference>
<evidence type="ECO:0000259" key="9">
    <source>
        <dbReference type="Pfam" id="PF00520"/>
    </source>
</evidence>
<evidence type="ECO:0000313" key="11">
    <source>
        <dbReference type="Proteomes" id="UP000678393"/>
    </source>
</evidence>
<sequence length="588" mass="67376">MEFQHGFYEQEDNSSSFAPDITPIKGFTIPTPHNYFCLCTECYNHKIFDRQGNEYKGLSDKCKNFAVDLLDHCRTNEEVMAALHGGTDTKDLSRIKMAIRYEQKKFISHASCQEHLASMWYSGAAWFQHQNFPVKLIMVPFGVIFIPVTAIIYVLLPYSRVGKILKSPFMKFMNYICSYTAFLGLLFLGTQLSSVRSSNLFSGTEGVVNGTYPYFMIRIHRPNTKYQHAFVFLVLSVGMFWAECKQLWEEGLQIYFSQMWNYMDITMLALYTAGYSTEAVIYRKTQGYASSLDHRDDETILNPQIVSKVLFSVANVMSFARIAYILPASETFGQLQISYGRMLQDVGKFIFIYFTVMIAFICGLTSLYSISRNDNFAGLIETTGTLFWAAFGMGNSKAPEILHGDFEENGKKEKVEHRARGGQILDRGHLAVIETVGYILYGVYILGAVVVLINMLIAMMSNTFEEIQKSEDCEWKFARAKLWISFIEQGTTLPIPFNIIPTPKSALKLMRLFRDWICYGEAIMHRVVLRYIHKMKFEKKGESLKDEILDTREEVIFQLHSIFGRLAARLEMLEKDVYAISKSGLVSQ</sequence>
<evidence type="ECO:0000256" key="7">
    <source>
        <dbReference type="ARBA" id="ARBA00023303"/>
    </source>
</evidence>